<dbReference type="STRING" id="323259.Mhun_2110"/>
<dbReference type="EMBL" id="CP000254">
    <property type="protein sequence ID" value="ABD41817.1"/>
    <property type="molecule type" value="Genomic_DNA"/>
</dbReference>
<accession>Q2FLL6</accession>
<dbReference type="GeneID" id="3925200"/>
<dbReference type="InParanoid" id="Q2FLL6"/>
<gene>
    <name evidence="1" type="ordered locus">Mhun_2110</name>
</gene>
<dbReference type="HOGENOM" id="CLU_2257373_0_0_2"/>
<evidence type="ECO:0000313" key="2">
    <source>
        <dbReference type="Proteomes" id="UP000001941"/>
    </source>
</evidence>
<dbReference type="AlphaFoldDB" id="Q2FLL6"/>
<name>Q2FLL6_METHJ</name>
<dbReference type="EnsemblBacteria" id="ABD41817">
    <property type="protein sequence ID" value="ABD41817"/>
    <property type="gene ID" value="Mhun_2110"/>
</dbReference>
<dbReference type="OrthoDB" id="385192at2157"/>
<evidence type="ECO:0000313" key="1">
    <source>
        <dbReference type="EMBL" id="ABD41817.1"/>
    </source>
</evidence>
<organism evidence="1 2">
    <name type="scientific">Methanospirillum hungatei JF-1 (strain ATCC 27890 / DSM 864 / NBRC 100397 / JF-1)</name>
    <dbReference type="NCBI Taxonomy" id="323259"/>
    <lineage>
        <taxon>Archaea</taxon>
        <taxon>Methanobacteriati</taxon>
        <taxon>Methanobacteriota</taxon>
        <taxon>Stenosarchaea group</taxon>
        <taxon>Methanomicrobia</taxon>
        <taxon>Methanomicrobiales</taxon>
        <taxon>Methanospirillaceae</taxon>
        <taxon>Methanospirillum</taxon>
    </lineage>
</organism>
<protein>
    <submittedName>
        <fullName evidence="1">Uncharacterized protein</fullName>
    </submittedName>
</protein>
<dbReference type="RefSeq" id="WP_011449076.1">
    <property type="nucleotide sequence ID" value="NC_007796.1"/>
</dbReference>
<sequence length="103" mass="11773">MKNITFADIEGEIKKIPVDKLPEVYIIIKEYSQKSSKKTKSHSNRKNNMTETLQELNGCIKIEDLNDYANIKGLKKPFVTDYASTVDQDLSIACVNEPSQYEE</sequence>
<dbReference type="KEGG" id="mhu:Mhun_2110"/>
<keyword evidence="2" id="KW-1185">Reference proteome</keyword>
<reference evidence="2" key="1">
    <citation type="journal article" date="2016" name="Stand. Genomic Sci.">
        <title>Complete genome sequence of Methanospirillum hungatei type strain JF1.</title>
        <authorList>
            <person name="Gunsalus R.P."/>
            <person name="Cook L.E."/>
            <person name="Crable B."/>
            <person name="Rohlin L."/>
            <person name="McDonald E."/>
            <person name="Mouttaki H."/>
            <person name="Sieber J.R."/>
            <person name="Poweleit N."/>
            <person name="Zhou H."/>
            <person name="Lapidus A.L."/>
            <person name="Daligault H.E."/>
            <person name="Land M."/>
            <person name="Gilna P."/>
            <person name="Ivanova N."/>
            <person name="Kyrpides N."/>
            <person name="Culley D.E."/>
            <person name="McInerney M.J."/>
        </authorList>
    </citation>
    <scope>NUCLEOTIDE SEQUENCE [LARGE SCALE GENOMIC DNA]</scope>
    <source>
        <strain evidence="2">ATCC 27890 / DSM 864 / NBRC 100397 / JF-1</strain>
    </source>
</reference>
<proteinExistence type="predicted"/>
<dbReference type="Proteomes" id="UP000001941">
    <property type="component" value="Chromosome"/>
</dbReference>